<evidence type="ECO:0000259" key="7">
    <source>
        <dbReference type="PROSITE" id="PS50893"/>
    </source>
</evidence>
<dbReference type="AlphaFoldDB" id="A0A934T0Q0"/>
<evidence type="ECO:0000256" key="5">
    <source>
        <dbReference type="ARBA" id="ARBA00022840"/>
    </source>
</evidence>
<dbReference type="EMBL" id="JAEPBG010000050">
    <property type="protein sequence ID" value="MBK4739327.1"/>
    <property type="molecule type" value="Genomic_DNA"/>
</dbReference>
<evidence type="ECO:0000256" key="6">
    <source>
        <dbReference type="ARBA" id="ARBA00022970"/>
    </source>
</evidence>
<evidence type="ECO:0000256" key="4">
    <source>
        <dbReference type="ARBA" id="ARBA00022741"/>
    </source>
</evidence>
<keyword evidence="9" id="KW-1185">Reference proteome</keyword>
<proteinExistence type="inferred from homology"/>
<dbReference type="Pfam" id="PF00005">
    <property type="entry name" value="ABC_tran"/>
    <property type="match status" value="1"/>
</dbReference>
<dbReference type="GO" id="GO:0015658">
    <property type="term" value="F:branched-chain amino acid transmembrane transporter activity"/>
    <property type="evidence" value="ECO:0007669"/>
    <property type="project" value="TreeGrafter"/>
</dbReference>
<dbReference type="InterPro" id="IPR017871">
    <property type="entry name" value="ABC_transporter-like_CS"/>
</dbReference>
<evidence type="ECO:0000256" key="2">
    <source>
        <dbReference type="ARBA" id="ARBA00022448"/>
    </source>
</evidence>
<keyword evidence="5 8" id="KW-0067">ATP-binding</keyword>
<dbReference type="GO" id="GO:0015807">
    <property type="term" value="P:L-amino acid transport"/>
    <property type="evidence" value="ECO:0007669"/>
    <property type="project" value="TreeGrafter"/>
</dbReference>
<evidence type="ECO:0000313" key="9">
    <source>
        <dbReference type="Proteomes" id="UP000622890"/>
    </source>
</evidence>
<feature type="domain" description="ABC transporter" evidence="7">
    <location>
        <begin position="1"/>
        <end position="231"/>
    </location>
</feature>
<comment type="similarity">
    <text evidence="1">Belongs to the ABC transporter superfamily.</text>
</comment>
<evidence type="ECO:0000313" key="8">
    <source>
        <dbReference type="EMBL" id="MBK4739327.1"/>
    </source>
</evidence>
<dbReference type="GO" id="GO:0005524">
    <property type="term" value="F:ATP binding"/>
    <property type="evidence" value="ECO:0007669"/>
    <property type="project" value="UniProtKB-KW"/>
</dbReference>
<keyword evidence="4" id="KW-0547">Nucleotide-binding</keyword>
<dbReference type="Gene3D" id="3.40.50.300">
    <property type="entry name" value="P-loop containing nucleotide triphosphate hydrolases"/>
    <property type="match status" value="1"/>
</dbReference>
<dbReference type="SMART" id="SM00382">
    <property type="entry name" value="AAA"/>
    <property type="match status" value="1"/>
</dbReference>
<dbReference type="InterPro" id="IPR027417">
    <property type="entry name" value="P-loop_NTPase"/>
</dbReference>
<reference evidence="8" key="1">
    <citation type="submission" date="2021-01" db="EMBL/GenBank/DDBJ databases">
        <title>Genome sequence of strain Noviherbaspirillum sp. DKR-6.</title>
        <authorList>
            <person name="Chaudhary D.K."/>
        </authorList>
    </citation>
    <scope>NUCLEOTIDE SEQUENCE</scope>
    <source>
        <strain evidence="8">DKR-6</strain>
    </source>
</reference>
<keyword evidence="2" id="KW-0813">Transport</keyword>
<organism evidence="8 9">
    <name type="scientific">Noviherbaspirillum pedocola</name>
    <dbReference type="NCBI Taxonomy" id="2801341"/>
    <lineage>
        <taxon>Bacteria</taxon>
        <taxon>Pseudomonadati</taxon>
        <taxon>Pseudomonadota</taxon>
        <taxon>Betaproteobacteria</taxon>
        <taxon>Burkholderiales</taxon>
        <taxon>Oxalobacteraceae</taxon>
        <taxon>Noviherbaspirillum</taxon>
    </lineage>
</organism>
<dbReference type="SUPFAM" id="SSF52540">
    <property type="entry name" value="P-loop containing nucleoside triphosphate hydrolases"/>
    <property type="match status" value="1"/>
</dbReference>
<protein>
    <submittedName>
        <fullName evidence="8">ABC transporter ATP-binding protein</fullName>
    </submittedName>
</protein>
<comment type="caution">
    <text evidence="8">The sequence shown here is derived from an EMBL/GenBank/DDBJ whole genome shotgun (WGS) entry which is preliminary data.</text>
</comment>
<sequence>MMVLDSACVQYGLARALHDVCITASQDEIIAIVGRNGAGKSTTLKSMMGLLPLSKGKRLFQERDITTLPVEQISRLGVGFVPDTRRIFPNLTVHENLRMGALAHKPGYWTIERVLEIFPRLQERIGFGGDQLSGGEQQMLSIARALLGNPKILLLDEPTEGLAPKIVDELIDVFVQVHRLGTGLVLVEQNLKVPMRLADRQYVLDHGTVAWSGTSKELDAQRDHVESIITTGVSSEE</sequence>
<dbReference type="Proteomes" id="UP000622890">
    <property type="component" value="Unassembled WGS sequence"/>
</dbReference>
<gene>
    <name evidence="8" type="ORF">JJB74_32490</name>
</gene>
<dbReference type="InterPro" id="IPR003439">
    <property type="entry name" value="ABC_transporter-like_ATP-bd"/>
</dbReference>
<dbReference type="PANTHER" id="PTHR43820:SF2">
    <property type="entry name" value="ABC TRANSPORTER ATP-BINDING PROTEIN"/>
    <property type="match status" value="1"/>
</dbReference>
<dbReference type="CDD" id="cd03224">
    <property type="entry name" value="ABC_TM1139_LivF_branched"/>
    <property type="match status" value="1"/>
</dbReference>
<keyword evidence="3" id="KW-1003">Cell membrane</keyword>
<dbReference type="GO" id="GO:0016887">
    <property type="term" value="F:ATP hydrolysis activity"/>
    <property type="evidence" value="ECO:0007669"/>
    <property type="project" value="InterPro"/>
</dbReference>
<accession>A0A934T0Q0</accession>
<evidence type="ECO:0000256" key="3">
    <source>
        <dbReference type="ARBA" id="ARBA00022475"/>
    </source>
</evidence>
<dbReference type="InterPro" id="IPR052156">
    <property type="entry name" value="BCAA_Transport_ATP-bd_LivF"/>
</dbReference>
<dbReference type="PROSITE" id="PS50893">
    <property type="entry name" value="ABC_TRANSPORTER_2"/>
    <property type="match status" value="1"/>
</dbReference>
<name>A0A934T0Q0_9BURK</name>
<keyword evidence="3" id="KW-0472">Membrane</keyword>
<dbReference type="PROSITE" id="PS00211">
    <property type="entry name" value="ABC_TRANSPORTER_1"/>
    <property type="match status" value="1"/>
</dbReference>
<keyword evidence="6" id="KW-0029">Amino-acid transport</keyword>
<dbReference type="PANTHER" id="PTHR43820">
    <property type="entry name" value="HIGH-AFFINITY BRANCHED-CHAIN AMINO ACID TRANSPORT ATP-BINDING PROTEIN LIVF"/>
    <property type="match status" value="1"/>
</dbReference>
<dbReference type="InterPro" id="IPR003593">
    <property type="entry name" value="AAA+_ATPase"/>
</dbReference>
<evidence type="ECO:0000256" key="1">
    <source>
        <dbReference type="ARBA" id="ARBA00005417"/>
    </source>
</evidence>
<dbReference type="RefSeq" id="WP_200598693.1">
    <property type="nucleotide sequence ID" value="NZ_JAEPBG010000050.1"/>
</dbReference>